<sequence>MVSWRRGSERQLLALLWDKHVGTGLPRPADFGAVISYGTAVAPMYIFDWVYLPSGGAALWTVNVINRAYVSLMRFDQTSHVWTQAANYTLLTGNGATAFRAMWAVSTTAFQAFDGNANQLWQFSISGVAPVLISTTALASSYVRLDGAQCLSA</sequence>
<evidence type="ECO:0000313" key="1">
    <source>
        <dbReference type="EMBL" id="KAF1969066.1"/>
    </source>
</evidence>
<reference evidence="1" key="1">
    <citation type="journal article" date="2020" name="Stud. Mycol.">
        <title>101 Dothideomycetes genomes: a test case for predicting lifestyles and emergence of pathogens.</title>
        <authorList>
            <person name="Haridas S."/>
            <person name="Albert R."/>
            <person name="Binder M."/>
            <person name="Bloem J."/>
            <person name="Labutti K."/>
            <person name="Salamov A."/>
            <person name="Andreopoulos B."/>
            <person name="Baker S."/>
            <person name="Barry K."/>
            <person name="Bills G."/>
            <person name="Bluhm B."/>
            <person name="Cannon C."/>
            <person name="Castanera R."/>
            <person name="Culley D."/>
            <person name="Daum C."/>
            <person name="Ezra D."/>
            <person name="Gonzalez J."/>
            <person name="Henrissat B."/>
            <person name="Kuo A."/>
            <person name="Liang C."/>
            <person name="Lipzen A."/>
            <person name="Lutzoni F."/>
            <person name="Magnuson J."/>
            <person name="Mondo S."/>
            <person name="Nolan M."/>
            <person name="Ohm R."/>
            <person name="Pangilinan J."/>
            <person name="Park H.-J."/>
            <person name="Ramirez L."/>
            <person name="Alfaro M."/>
            <person name="Sun H."/>
            <person name="Tritt A."/>
            <person name="Yoshinaga Y."/>
            <person name="Zwiers L.-H."/>
            <person name="Turgeon B."/>
            <person name="Goodwin S."/>
            <person name="Spatafora J."/>
            <person name="Crous P."/>
            <person name="Grigoriev I."/>
        </authorList>
    </citation>
    <scope>NUCLEOTIDE SEQUENCE</scope>
    <source>
        <strain evidence="1">CBS 107.79</strain>
    </source>
</reference>
<dbReference type="AlphaFoldDB" id="A0A6A5V1Z5"/>
<protein>
    <recommendedName>
        <fullName evidence="3">Ricin B lectin domain-containing protein</fullName>
    </recommendedName>
</protein>
<dbReference type="EMBL" id="ML976713">
    <property type="protein sequence ID" value="KAF1969066.1"/>
    <property type="molecule type" value="Genomic_DNA"/>
</dbReference>
<keyword evidence="2" id="KW-1185">Reference proteome</keyword>
<evidence type="ECO:0000313" key="2">
    <source>
        <dbReference type="Proteomes" id="UP000800036"/>
    </source>
</evidence>
<evidence type="ECO:0008006" key="3">
    <source>
        <dbReference type="Google" id="ProtNLM"/>
    </source>
</evidence>
<feature type="non-terminal residue" evidence="1">
    <location>
        <position position="153"/>
    </location>
</feature>
<proteinExistence type="predicted"/>
<organism evidence="1 2">
    <name type="scientific">Bimuria novae-zelandiae CBS 107.79</name>
    <dbReference type="NCBI Taxonomy" id="1447943"/>
    <lineage>
        <taxon>Eukaryota</taxon>
        <taxon>Fungi</taxon>
        <taxon>Dikarya</taxon>
        <taxon>Ascomycota</taxon>
        <taxon>Pezizomycotina</taxon>
        <taxon>Dothideomycetes</taxon>
        <taxon>Pleosporomycetidae</taxon>
        <taxon>Pleosporales</taxon>
        <taxon>Massarineae</taxon>
        <taxon>Didymosphaeriaceae</taxon>
        <taxon>Bimuria</taxon>
    </lineage>
</organism>
<gene>
    <name evidence="1" type="ORF">BU23DRAFT_653709</name>
</gene>
<dbReference type="OrthoDB" id="4405280at2759"/>
<accession>A0A6A5V1Z5</accession>
<dbReference type="Proteomes" id="UP000800036">
    <property type="component" value="Unassembled WGS sequence"/>
</dbReference>
<name>A0A6A5V1Z5_9PLEO</name>